<feature type="compositionally biased region" description="Acidic residues" evidence="3">
    <location>
        <begin position="639"/>
        <end position="655"/>
    </location>
</feature>
<evidence type="ECO:0000256" key="2">
    <source>
        <dbReference type="SAM" id="Coils"/>
    </source>
</evidence>
<feature type="compositionally biased region" description="Basic and acidic residues" evidence="3">
    <location>
        <begin position="660"/>
        <end position="670"/>
    </location>
</feature>
<dbReference type="PANTHER" id="PTHR22590:SF3">
    <property type="entry name" value="IQ DOMAIN-CONTAINING PROTEIN E"/>
    <property type="match status" value="1"/>
</dbReference>
<sequence>MSAGASDVPTDEDFEVLPNNGFSYSGDYSKKTPKKKAGKPPPSLRSPYLSSMNVNSRKAAMSAWKLPRTSLCDTPGGETYSARFTSLSNHHDQRSEWDMTAEFPRHTLPTRKHHHSVPNVARDKEEMHNEITLLKKSLHEQKSDNQKMKVKLRRLEEDNAKREKQLEELLDPTNRSEYIRSLVDKKHEGSVVVNGLKQRILKLEQQCREKENAIGNLQSELRATNLQEMKMTVKNYFEEIQRLKLLLEASEKSGISESKVFRRQQKALSSTVLRLSEDLKQLQLDNAALREEMNTDSPVAGIKGYKEWSKYRLLRRLLEMEKRLEERNALKARNRLEPAPAPVVHREAQTVPPKLLDLAVQTPPADTADARTETAEEDDVANLRGRVERLEAERLRLREALTGQEEDAKQTRTRQQEEREDARRQHDDKVGELKTEKEELEKRLERWRAEQTSERELERRRHGEEVQQLTSQSEKEADRWRHRLEKERQQHEQELRRLRTLVQTLEEKNDRRDEDRVAEQCDEADDDDGGEEEKEGHEQPKADLETCTVERKTQSEAGDSTTSPDRGVLDETSLVSIQAAFRGHLARTHHLACSLPREATSESEDPTTAAAAKTRLDEEAPRPVPTTHKSPTPSKDPDTGDDAYSEDSDDSDDIIVAESYPRRSREARIL</sequence>
<dbReference type="PANTHER" id="PTHR22590">
    <property type="entry name" value="MYOSIN MOTOR DOMAIN-CONTAINING PROTEIN"/>
    <property type="match status" value="1"/>
</dbReference>
<feature type="coiled-coil region" evidence="2">
    <location>
        <begin position="193"/>
        <end position="292"/>
    </location>
</feature>
<feature type="region of interest" description="Disordered" evidence="3">
    <location>
        <begin position="507"/>
        <end position="569"/>
    </location>
</feature>
<feature type="region of interest" description="Disordered" evidence="3">
    <location>
        <begin position="1"/>
        <end position="50"/>
    </location>
</feature>
<proteinExistence type="predicted"/>
<dbReference type="RefSeq" id="XP_019717764.1">
    <property type="nucleotide sequence ID" value="XM_019862205.1"/>
</dbReference>
<dbReference type="InterPro" id="IPR052318">
    <property type="entry name" value="CellDiv_DevSignal_Domain"/>
</dbReference>
<dbReference type="KEGG" id="hcq:109511265"/>
<feature type="compositionally biased region" description="Acidic residues" evidence="3">
    <location>
        <begin position="520"/>
        <end position="533"/>
    </location>
</feature>
<dbReference type="AlphaFoldDB" id="A0A3Q3DXH1"/>
<evidence type="ECO:0000313" key="4">
    <source>
        <dbReference type="Ensembl" id="ENSHCOP00000023101.1"/>
    </source>
</evidence>
<dbReference type="GeneTree" id="ENSGT00940000163679"/>
<dbReference type="OMA" id="DVVMPTI"/>
<feature type="region of interest" description="Disordered" evidence="3">
    <location>
        <begin position="398"/>
        <end position="479"/>
    </location>
</feature>
<evidence type="ECO:0000256" key="1">
    <source>
        <dbReference type="ARBA" id="ARBA00022737"/>
    </source>
</evidence>
<reference evidence="4" key="2">
    <citation type="submission" date="2025-09" db="UniProtKB">
        <authorList>
            <consortium name="Ensembl"/>
        </authorList>
    </citation>
    <scope>IDENTIFICATION</scope>
</reference>
<accession>A0A3Q3DXH1</accession>
<protein>
    <submittedName>
        <fullName evidence="4">IQ motif containing E</fullName>
    </submittedName>
</protein>
<feature type="region of interest" description="Disordered" evidence="3">
    <location>
        <begin position="595"/>
        <end position="670"/>
    </location>
</feature>
<dbReference type="CTD" id="23288"/>
<keyword evidence="2" id="KW-0175">Coiled coil</keyword>
<dbReference type="PROSITE" id="PS50096">
    <property type="entry name" value="IQ"/>
    <property type="match status" value="1"/>
</dbReference>
<feature type="compositionally biased region" description="Polar residues" evidence="3">
    <location>
        <begin position="555"/>
        <end position="564"/>
    </location>
</feature>
<feature type="compositionally biased region" description="Basic and acidic residues" evidence="3">
    <location>
        <begin position="507"/>
        <end position="519"/>
    </location>
</feature>
<dbReference type="RefSeq" id="XP_019717763.1">
    <property type="nucleotide sequence ID" value="XM_019862204.1"/>
</dbReference>
<keyword evidence="1" id="KW-0677">Repeat</keyword>
<evidence type="ECO:0000256" key="3">
    <source>
        <dbReference type="SAM" id="MobiDB-lite"/>
    </source>
</evidence>
<organism evidence="4 5">
    <name type="scientific">Hippocampus comes</name>
    <name type="common">Tiger tail seahorse</name>
    <dbReference type="NCBI Taxonomy" id="109280"/>
    <lineage>
        <taxon>Eukaryota</taxon>
        <taxon>Metazoa</taxon>
        <taxon>Chordata</taxon>
        <taxon>Craniata</taxon>
        <taxon>Vertebrata</taxon>
        <taxon>Euteleostomi</taxon>
        <taxon>Actinopterygii</taxon>
        <taxon>Neopterygii</taxon>
        <taxon>Teleostei</taxon>
        <taxon>Neoteleostei</taxon>
        <taxon>Acanthomorphata</taxon>
        <taxon>Syngnathiaria</taxon>
        <taxon>Syngnathiformes</taxon>
        <taxon>Syngnathoidei</taxon>
        <taxon>Syngnathidae</taxon>
        <taxon>Hippocampus</taxon>
    </lineage>
</organism>
<dbReference type="GeneID" id="109511265"/>
<evidence type="ECO:0000313" key="5">
    <source>
        <dbReference type="Proteomes" id="UP000264820"/>
    </source>
</evidence>
<dbReference type="Proteomes" id="UP000264820">
    <property type="component" value="Unplaced"/>
</dbReference>
<name>A0A3Q3DXH1_HIPCM</name>
<dbReference type="STRING" id="109280.ENSHCOP00000023101"/>
<keyword evidence="5" id="KW-1185">Reference proteome</keyword>
<reference evidence="4" key="1">
    <citation type="submission" date="2025-08" db="UniProtKB">
        <authorList>
            <consortium name="Ensembl"/>
        </authorList>
    </citation>
    <scope>IDENTIFICATION</scope>
</reference>
<dbReference type="Ensembl" id="ENSHCOT00000015007.1">
    <property type="protein sequence ID" value="ENSHCOP00000023101.1"/>
    <property type="gene ID" value="ENSHCOG00000011339.1"/>
</dbReference>
<feature type="coiled-coil region" evidence="2">
    <location>
        <begin position="138"/>
        <end position="165"/>
    </location>
</feature>
<dbReference type="OrthoDB" id="2136082at2759"/>
<feature type="compositionally biased region" description="Basic and acidic residues" evidence="3">
    <location>
        <begin position="534"/>
        <end position="554"/>
    </location>
</feature>
<feature type="compositionally biased region" description="Basic and acidic residues" evidence="3">
    <location>
        <begin position="406"/>
        <end position="465"/>
    </location>
</feature>